<feature type="domain" description="Polymerase/histidinol phosphatase N-terminal" evidence="8">
    <location>
        <begin position="138"/>
        <end position="205"/>
    </location>
</feature>
<evidence type="ECO:0000256" key="4">
    <source>
        <dbReference type="ARBA" id="ARBA00022705"/>
    </source>
</evidence>
<dbReference type="GO" id="GO:0006260">
    <property type="term" value="P:DNA replication"/>
    <property type="evidence" value="ECO:0007669"/>
    <property type="project" value="UniProtKB-KW"/>
</dbReference>
<evidence type="ECO:0000256" key="1">
    <source>
        <dbReference type="ARBA" id="ARBA00012417"/>
    </source>
</evidence>
<dbReference type="Pfam" id="PF17657">
    <property type="entry name" value="DNA_pol3_finger"/>
    <property type="match status" value="1"/>
</dbReference>
<dbReference type="InterPro" id="IPR011708">
    <property type="entry name" value="DNA_pol3_alpha_NTPase_dom"/>
</dbReference>
<dbReference type="Proteomes" id="UP000324585">
    <property type="component" value="Unassembled WGS sequence"/>
</dbReference>
<evidence type="ECO:0000313" key="9">
    <source>
        <dbReference type="EMBL" id="KAA8499587.1"/>
    </source>
</evidence>
<evidence type="ECO:0000256" key="3">
    <source>
        <dbReference type="ARBA" id="ARBA00022695"/>
    </source>
</evidence>
<organism evidence="9 10">
    <name type="scientific">Porphyridium purpureum</name>
    <name type="common">Red alga</name>
    <name type="synonym">Porphyridium cruentum</name>
    <dbReference type="NCBI Taxonomy" id="35688"/>
    <lineage>
        <taxon>Eukaryota</taxon>
        <taxon>Rhodophyta</taxon>
        <taxon>Bangiophyceae</taxon>
        <taxon>Porphyridiales</taxon>
        <taxon>Porphyridiaceae</taxon>
        <taxon>Porphyridium</taxon>
    </lineage>
</organism>
<evidence type="ECO:0000313" key="10">
    <source>
        <dbReference type="Proteomes" id="UP000324585"/>
    </source>
</evidence>
<dbReference type="InterPro" id="IPR004013">
    <property type="entry name" value="PHP_dom"/>
</dbReference>
<dbReference type="Gene3D" id="3.20.20.140">
    <property type="entry name" value="Metal-dependent hydrolases"/>
    <property type="match status" value="1"/>
</dbReference>
<dbReference type="Pfam" id="PF14579">
    <property type="entry name" value="HHH_6"/>
    <property type="match status" value="1"/>
</dbReference>
<dbReference type="InterPro" id="IPR003141">
    <property type="entry name" value="Pol/His_phosphatase_N"/>
</dbReference>
<accession>A0A5J4ZAC9</accession>
<keyword evidence="4" id="KW-0235">DNA replication</keyword>
<dbReference type="Gene3D" id="1.10.150.870">
    <property type="match status" value="1"/>
</dbReference>
<comment type="caution">
    <text evidence="9">The sequence shown here is derived from an EMBL/GenBank/DDBJ whole genome shotgun (WGS) entry which is preliminary data.</text>
</comment>
<dbReference type="InterPro" id="IPR040982">
    <property type="entry name" value="DNA_pol3_finger"/>
</dbReference>
<feature type="compositionally biased region" description="Acidic residues" evidence="7">
    <location>
        <begin position="1215"/>
        <end position="1237"/>
    </location>
</feature>
<dbReference type="NCBIfam" id="NF004226">
    <property type="entry name" value="PRK05673.1"/>
    <property type="match status" value="1"/>
</dbReference>
<evidence type="ECO:0000256" key="2">
    <source>
        <dbReference type="ARBA" id="ARBA00022679"/>
    </source>
</evidence>
<dbReference type="CDD" id="cd12113">
    <property type="entry name" value="PHP_PolIIIA_DnaE3"/>
    <property type="match status" value="1"/>
</dbReference>
<reference evidence="10" key="1">
    <citation type="journal article" date="2019" name="Nat. Commun.">
        <title>Expansion of phycobilisome linker gene families in mesophilic red algae.</title>
        <authorList>
            <person name="Lee J."/>
            <person name="Kim D."/>
            <person name="Bhattacharya D."/>
            <person name="Yoon H.S."/>
        </authorList>
    </citation>
    <scope>NUCLEOTIDE SEQUENCE [LARGE SCALE GENOMIC DNA]</scope>
    <source>
        <strain evidence="10">CCMP 1328</strain>
    </source>
</reference>
<name>A0A5J4ZAC9_PORPP</name>
<dbReference type="EC" id="2.7.7.7" evidence="1"/>
<comment type="catalytic activity">
    <reaction evidence="6">
        <text>DNA(n) + a 2'-deoxyribonucleoside 5'-triphosphate = DNA(n+1) + diphosphate</text>
        <dbReference type="Rhea" id="RHEA:22508"/>
        <dbReference type="Rhea" id="RHEA-COMP:17339"/>
        <dbReference type="Rhea" id="RHEA-COMP:17340"/>
        <dbReference type="ChEBI" id="CHEBI:33019"/>
        <dbReference type="ChEBI" id="CHEBI:61560"/>
        <dbReference type="ChEBI" id="CHEBI:173112"/>
        <dbReference type="EC" id="2.7.7.7"/>
    </reaction>
</comment>
<protein>
    <recommendedName>
        <fullName evidence="1">DNA-directed DNA polymerase</fullName>
        <ecNumber evidence="1">2.7.7.7</ecNumber>
    </recommendedName>
</protein>
<evidence type="ECO:0000259" key="8">
    <source>
        <dbReference type="SMART" id="SM00481"/>
    </source>
</evidence>
<dbReference type="Gene3D" id="1.10.10.1600">
    <property type="entry name" value="Bacterial DNA polymerase III alpha subunit, thumb domain"/>
    <property type="match status" value="1"/>
</dbReference>
<keyword evidence="5" id="KW-0239">DNA-directed DNA polymerase</keyword>
<dbReference type="OrthoDB" id="10057707at2759"/>
<dbReference type="InterPro" id="IPR016195">
    <property type="entry name" value="Pol/histidinol_Pase-like"/>
</dbReference>
<dbReference type="SMART" id="SM00481">
    <property type="entry name" value="POLIIIAc"/>
    <property type="match status" value="1"/>
</dbReference>
<dbReference type="CDD" id="cd04485">
    <property type="entry name" value="DnaE_OBF"/>
    <property type="match status" value="1"/>
</dbReference>
<proteinExistence type="predicted"/>
<evidence type="ECO:0000256" key="6">
    <source>
        <dbReference type="ARBA" id="ARBA00049244"/>
    </source>
</evidence>
<dbReference type="OMA" id="DFCMDGR"/>
<evidence type="ECO:0000256" key="5">
    <source>
        <dbReference type="ARBA" id="ARBA00022932"/>
    </source>
</evidence>
<keyword evidence="3" id="KW-0548">Nucleotidyltransferase</keyword>
<keyword evidence="10" id="KW-1185">Reference proteome</keyword>
<dbReference type="EMBL" id="VRMN01000001">
    <property type="protein sequence ID" value="KAA8499587.1"/>
    <property type="molecule type" value="Genomic_DNA"/>
</dbReference>
<evidence type="ECO:0000256" key="7">
    <source>
        <dbReference type="SAM" id="MobiDB-lite"/>
    </source>
</evidence>
<dbReference type="SUPFAM" id="SSF89550">
    <property type="entry name" value="PHP domain-like"/>
    <property type="match status" value="1"/>
</dbReference>
<gene>
    <name evidence="9" type="ORF">FVE85_7172</name>
</gene>
<dbReference type="InterPro" id="IPR004805">
    <property type="entry name" value="DnaE2/DnaE/PolC"/>
</dbReference>
<dbReference type="GO" id="GO:0003887">
    <property type="term" value="F:DNA-directed DNA polymerase activity"/>
    <property type="evidence" value="ECO:0007669"/>
    <property type="project" value="UniProtKB-KW"/>
</dbReference>
<feature type="compositionally biased region" description="Basic and acidic residues" evidence="7">
    <location>
        <begin position="85"/>
        <end position="101"/>
    </location>
</feature>
<dbReference type="NCBIfam" id="TIGR00594">
    <property type="entry name" value="polc"/>
    <property type="match status" value="1"/>
</dbReference>
<keyword evidence="2" id="KW-0808">Transferase</keyword>
<dbReference type="InterPro" id="IPR029460">
    <property type="entry name" value="DNAPol_HHH"/>
</dbReference>
<dbReference type="InterPro" id="IPR041931">
    <property type="entry name" value="DNA_pol3_alpha_thumb_dom"/>
</dbReference>
<dbReference type="Pfam" id="PF07733">
    <property type="entry name" value="DNA_pol3_alpha"/>
    <property type="match status" value="1"/>
</dbReference>
<dbReference type="GO" id="GO:0008408">
    <property type="term" value="F:3'-5' exonuclease activity"/>
    <property type="evidence" value="ECO:0007669"/>
    <property type="project" value="InterPro"/>
</dbReference>
<dbReference type="Pfam" id="PF02811">
    <property type="entry name" value="PHP"/>
    <property type="match status" value="1"/>
</dbReference>
<feature type="region of interest" description="Disordered" evidence="7">
    <location>
        <begin position="1215"/>
        <end position="1241"/>
    </location>
</feature>
<dbReference type="PANTHER" id="PTHR32294:SF0">
    <property type="entry name" value="DNA POLYMERASE III SUBUNIT ALPHA"/>
    <property type="match status" value="1"/>
</dbReference>
<dbReference type="PANTHER" id="PTHR32294">
    <property type="entry name" value="DNA POLYMERASE III SUBUNIT ALPHA"/>
    <property type="match status" value="1"/>
</dbReference>
<feature type="region of interest" description="Disordered" evidence="7">
    <location>
        <begin position="74"/>
        <end position="107"/>
    </location>
</feature>
<sequence length="1495" mass="167346">MDAALLQPARASSTRGAFVPGPVPARYSRLAVRGHQRRFVTQRGRAFRHRPMQCLLSGKGNLQHQRMHTRAGLLARKSAGGNLGDRTETVSREDERSRDDLEQPNDEQVVEEALAKLKAGELRDYDEEELWSDLEAYVPLHVHTDFSFLDGASQIPRLVAKAKSMNTPALAITDHGVLHGAIELIKECNRAGIKPIVGNEMYVLNGDISLKNNPKERRFHLVVLAKNTIGYKNLVKLTTISHIEGFYYKPRISKDLLVKYKEGLIISSACLGSEISQTLLKVPDHPEMFGVALQIALWYQDHFGEDFFLEIQDHGYPEDRVVNPMILDIGRILGIKVVATNDSHYTEGDECVPHDTLLCVQTGRKLKEPNRMHYSGTEFFKSPDEMRHLFVDHIHPTDVKRALLNTLEVAKKVEAYDIFGEPRIPPFPVPDGISQHDFLERAAKDGMRSRFIRKRQVKAGMSKASPSAPEARIEAPKVENDIPIEYLERLDFELEMISSMGFSSYFLVVWDYIRHAREELAIPVGPGRGSAAGSLVAYALEITDIDPVENGLLFERFLNPERKSMPDIDSDFSVEGREKVIRYVSQKYGKDHVAQIATFNRLTSKAVLKDVARVLGIPLAVADKTTKMIPVIRGKPAKLDELISEKNSPSVEFRNKYVKEERIEGCEEFSFKEWVDIARALEGTNKTSGVHAAGVVISSEPLDELVPLTLGKQQEIITQYNMEDVESLGLLKMDFLGLKNLSVVEKAVNFVRVRNKELGFAGDLDMRPENLKLDDRRTYDFLAEGELDGIFQLDASSGMRQIVRELKPSSLGDISSILALYRPGPLDAGLIPEFIARKHGKAEITYEFAELEPILKETYGVLVYQEQIMRVAREIGGYTLGQADILRRAMGKKKAEEMQRESSRFIEGAVKKGFSRAKVTKYFDVMSNFAEYCFNKSHSKAYALITFQTAYLKANYPVEFSAALLEANSTVIDKLPRYLNDAHLLGVSVLPPSINESGLGFKPVYRATDYDSHGQLIPGRGRLRFGLDAIKGVRGAATVLTAERHASGPFRSIIDLIQRIDDRGVSKRSLEPMVLCGAFDALHPNRKVLVELIPDILACVKKYRKKPLPPKKRKSKKSPAMSAEEEEIAYERAVADYQEQKNNELFELDQKLSAQNSGPDFSQEEKVGFERNLVGFYISGHPTLTPSAASLSRFLRPTGLASVSGSVVAQFVPDDVDPVESQDDPTESLDNPDVEDTDKDHGLVANSSAERRGIFRASRPARLVQSGAEILCFAVIASLKELTTKKGTKMAKVGLEGFDGSSCDAVLFPMTYKNMKNVLGEGKLFALWGEVDRSSQFTQIKVEDGVELNQMVFLRVMTSTDRNRESELKAFLDSYILEWKNSKRSGYTRRVPVALDLLPNFSGNEPSNDGRLNYYTLPSEIALWEAAVAEHKNNPFRDGLPGMNVIGVKGMKKKLMEFRFNIPLERLADVAEKLRERGFLADVFNWSQLEGGGMG</sequence>